<gene>
    <name evidence="1" type="ORF">N3K66_002548</name>
</gene>
<protein>
    <submittedName>
        <fullName evidence="1">Uncharacterized protein</fullName>
    </submittedName>
</protein>
<evidence type="ECO:0000313" key="2">
    <source>
        <dbReference type="Proteomes" id="UP001163324"/>
    </source>
</evidence>
<evidence type="ECO:0000313" key="1">
    <source>
        <dbReference type="EMBL" id="KAI9903196.1"/>
    </source>
</evidence>
<keyword evidence="2" id="KW-1185">Reference proteome</keyword>
<dbReference type="EMBL" id="CM047941">
    <property type="protein sequence ID" value="KAI9903196.1"/>
    <property type="molecule type" value="Genomic_DNA"/>
</dbReference>
<proteinExistence type="predicted"/>
<accession>A0ACC0V9W0</accession>
<organism evidence="1 2">
    <name type="scientific">Trichothecium roseum</name>
    <dbReference type="NCBI Taxonomy" id="47278"/>
    <lineage>
        <taxon>Eukaryota</taxon>
        <taxon>Fungi</taxon>
        <taxon>Dikarya</taxon>
        <taxon>Ascomycota</taxon>
        <taxon>Pezizomycotina</taxon>
        <taxon>Sordariomycetes</taxon>
        <taxon>Hypocreomycetidae</taxon>
        <taxon>Hypocreales</taxon>
        <taxon>Hypocreales incertae sedis</taxon>
        <taxon>Trichothecium</taxon>
    </lineage>
</organism>
<sequence length="373" mass="38644">MKTSAIATGLFAALASASYQHPRHFHYRRDNTTTTVDNGPSTTLTVITTQVETITSCAPTVTNCPADPSDIATLPESEKETAVVTNTVALTTTVCPVSDVPAISASIISDATNIVGTTINPPPTAVTSESSPEVTNPPGDGNVGGDQPTVSMTTSTQEIVNDVTSTITEGNEVRTTVVQETVLSTVVVPCEPTDEAAETSDEPTTTVTATTYATTYVTVPAAETTETVSPGEGGSDVGGDTPGNSEGSNEEGVCEPVTVTVTAKAETVYITAESQPSKTAVDVVENPAVTSPPTEDNGDSDNGDEVDDGEQGDDDNNEENDDDAEDDEDDEEECDPEPIPVPTSIQPTLPPFPTGNSTSTFLPGPTGFLRLRR</sequence>
<reference evidence="1" key="1">
    <citation type="submission" date="2022-10" db="EMBL/GenBank/DDBJ databases">
        <title>Complete Genome of Trichothecium roseum strain YXFP-22015, a Plant Pathogen Isolated from Citrus.</title>
        <authorList>
            <person name="Wang Y."/>
            <person name="Zhu L."/>
        </authorList>
    </citation>
    <scope>NUCLEOTIDE SEQUENCE</scope>
    <source>
        <strain evidence="1">YXFP-22015</strain>
    </source>
</reference>
<comment type="caution">
    <text evidence="1">The sequence shown here is derived from an EMBL/GenBank/DDBJ whole genome shotgun (WGS) entry which is preliminary data.</text>
</comment>
<dbReference type="Proteomes" id="UP001163324">
    <property type="component" value="Chromosome 2"/>
</dbReference>
<name>A0ACC0V9W0_9HYPO</name>